<proteinExistence type="predicted"/>
<evidence type="ECO:0000313" key="3">
    <source>
        <dbReference type="Proteomes" id="UP001301728"/>
    </source>
</evidence>
<gene>
    <name evidence="2" type="ORF">VB854_12425</name>
</gene>
<accession>A0ABU5TXY6</accession>
<keyword evidence="2" id="KW-0067">ATP-binding</keyword>
<dbReference type="SMART" id="SM00491">
    <property type="entry name" value="HELICc2"/>
    <property type="match status" value="1"/>
</dbReference>
<dbReference type="InterPro" id="IPR006555">
    <property type="entry name" value="ATP-dep_Helicase_C"/>
</dbReference>
<dbReference type="InterPro" id="IPR014001">
    <property type="entry name" value="Helicase_ATP-bd"/>
</dbReference>
<dbReference type="GO" id="GO:0004386">
    <property type="term" value="F:helicase activity"/>
    <property type="evidence" value="ECO:0007669"/>
    <property type="project" value="UniProtKB-KW"/>
</dbReference>
<organism evidence="2 3">
    <name type="scientific">Limnoraphis robusta CCNP1315</name>
    <dbReference type="NCBI Taxonomy" id="3110306"/>
    <lineage>
        <taxon>Bacteria</taxon>
        <taxon>Bacillati</taxon>
        <taxon>Cyanobacteriota</taxon>
        <taxon>Cyanophyceae</taxon>
        <taxon>Oscillatoriophycideae</taxon>
        <taxon>Oscillatoriales</taxon>
        <taxon>Sirenicapillariaceae</taxon>
        <taxon>Limnoraphis</taxon>
    </lineage>
</organism>
<dbReference type="RefSeq" id="WP_323275019.1">
    <property type="nucleotide sequence ID" value="NZ_JAYGHT010000068.1"/>
</dbReference>
<keyword evidence="3" id="KW-1185">Reference proteome</keyword>
<dbReference type="InterPro" id="IPR011545">
    <property type="entry name" value="DEAD/DEAH_box_helicase_dom"/>
</dbReference>
<dbReference type="Pfam" id="PF00270">
    <property type="entry name" value="DEAD"/>
    <property type="match status" value="1"/>
</dbReference>
<comment type="caution">
    <text evidence="2">The sequence shown here is derived from an EMBL/GenBank/DDBJ whole genome shotgun (WGS) entry which is preliminary data.</text>
</comment>
<dbReference type="EMBL" id="JAYGHT010000068">
    <property type="protein sequence ID" value="MEA5519749.1"/>
    <property type="molecule type" value="Genomic_DNA"/>
</dbReference>
<feature type="domain" description="Helicase ATP-binding" evidence="1">
    <location>
        <begin position="43"/>
        <end position="311"/>
    </location>
</feature>
<keyword evidence="2" id="KW-0347">Helicase</keyword>
<dbReference type="CDD" id="cd00046">
    <property type="entry name" value="SF2-N"/>
    <property type="match status" value="1"/>
</dbReference>
<keyword evidence="2" id="KW-0547">Nucleotide-binding</keyword>
<reference evidence="2 3" key="1">
    <citation type="submission" date="2023-12" db="EMBL/GenBank/DDBJ databases">
        <title>Baltic Sea Cyanobacteria.</title>
        <authorList>
            <person name="Delbaje E."/>
            <person name="Fewer D.P."/>
            <person name="Shishido T.K."/>
        </authorList>
    </citation>
    <scope>NUCLEOTIDE SEQUENCE [LARGE SCALE GENOMIC DNA]</scope>
    <source>
        <strain evidence="2 3">CCNP 1315</strain>
    </source>
</reference>
<name>A0ABU5TXY6_9CYAN</name>
<dbReference type="InterPro" id="IPR027417">
    <property type="entry name" value="P-loop_NTPase"/>
</dbReference>
<dbReference type="PROSITE" id="PS51192">
    <property type="entry name" value="HELICASE_ATP_BIND_1"/>
    <property type="match status" value="1"/>
</dbReference>
<protein>
    <submittedName>
        <fullName evidence="2">DEAD/DEAH box helicase</fullName>
    </submittedName>
</protein>
<dbReference type="Pfam" id="PF13307">
    <property type="entry name" value="Helicase_C_2"/>
    <property type="match status" value="1"/>
</dbReference>
<dbReference type="Gene3D" id="3.40.50.300">
    <property type="entry name" value="P-loop containing nucleotide triphosphate hydrolases"/>
    <property type="match status" value="2"/>
</dbReference>
<evidence type="ECO:0000313" key="2">
    <source>
        <dbReference type="EMBL" id="MEA5519749.1"/>
    </source>
</evidence>
<dbReference type="SMART" id="SM00487">
    <property type="entry name" value="DEXDc"/>
    <property type="match status" value="1"/>
</dbReference>
<dbReference type="Proteomes" id="UP001301728">
    <property type="component" value="Unassembled WGS sequence"/>
</dbReference>
<evidence type="ECO:0000259" key="1">
    <source>
        <dbReference type="PROSITE" id="PS51192"/>
    </source>
</evidence>
<keyword evidence="2" id="KW-0378">Hydrolase</keyword>
<dbReference type="SUPFAM" id="SSF52540">
    <property type="entry name" value="P-loop containing nucleoside triphosphate hydrolases"/>
    <property type="match status" value="2"/>
</dbReference>
<sequence>MPFKKIHRSNLSTETPEILYRDYRNRKIEGLLSHQADIIREYCEKAVDQSDVALQLPTGSGKTLVGLLIGEWRLRHFREKVVYLCPTKQLAHQVVDQSINKYGIKANLFTGKQAGYDPSKKLEYRNAETIAVTTYSGLFNTNSFFKNADVIILDDAHAAENYIAKYWSLLIDRKNNCEVFRSLIDYLKPILPEAHYLRLISPSPSISDGQWIEKVPTPLLCEDQIFSELISLLDEQVKDSDLKYPWSVIRDHLYACHVYLSYNTILFRPLIPPTRTHQPFYEAKQRLYMSATLGEGGELERLSGVENIIHLTIPDGWNQQGIGRRFFLFPESSLDEDSSLDLIYKMIGSTNRSLVLTPDKSAESELSKSISEATQYKMFNASEIEKSKQDFISSEKAVAVVANRYDGIDLPGDECRLLIIYNLQKATNLQEKFLVTRLAAGVLLQDRIRTRIIQAVGRCTRSATDYATVVILGDELSDILQNPSKRKLLHPELQAEIEFGLEQSKESDKKNFLDILKIFFKHEEEWNDADKDIISLRDQLSQQQLPSLEKLKSAVSHEVKYQYALWNNNFEVAVNECREVLNLLEGDDVEGYRAFWYYLTGSAAWLGAKQGIVSMESVARDNFRRAAKIASQVSWFSQLSRLSLEKDNISEVDTRLNQVIEGLANQLMKLGTANNRKFEAEVKSILEDLNKDEPENSKKFEMAHKKLGQLLGYEAGNSKAKGASDPWWIAGEDLCIVFEDNSGAKLETIIGKNKVQEAAGHSDWIKNNENIMLSKQAEIITVMVTPCTKIEESAIVHTKEVCYWNITKFWMWAENAISVVRELRTSFSGEANLDWRKRAIEAYKDAKIDPASLVDMLSKSKLRDLPRSN</sequence>